<organism evidence="1">
    <name type="scientific">Arundo donax</name>
    <name type="common">Giant reed</name>
    <name type="synonym">Donax arundinaceus</name>
    <dbReference type="NCBI Taxonomy" id="35708"/>
    <lineage>
        <taxon>Eukaryota</taxon>
        <taxon>Viridiplantae</taxon>
        <taxon>Streptophyta</taxon>
        <taxon>Embryophyta</taxon>
        <taxon>Tracheophyta</taxon>
        <taxon>Spermatophyta</taxon>
        <taxon>Magnoliopsida</taxon>
        <taxon>Liliopsida</taxon>
        <taxon>Poales</taxon>
        <taxon>Poaceae</taxon>
        <taxon>PACMAD clade</taxon>
        <taxon>Arundinoideae</taxon>
        <taxon>Arundineae</taxon>
        <taxon>Arundo</taxon>
    </lineage>
</organism>
<proteinExistence type="predicted"/>
<reference evidence="1" key="1">
    <citation type="submission" date="2014-09" db="EMBL/GenBank/DDBJ databases">
        <authorList>
            <person name="Magalhaes I.L.F."/>
            <person name="Oliveira U."/>
            <person name="Santos F.R."/>
            <person name="Vidigal T.H.D.A."/>
            <person name="Brescovit A.D."/>
            <person name="Santos A.J."/>
        </authorList>
    </citation>
    <scope>NUCLEOTIDE SEQUENCE</scope>
    <source>
        <tissue evidence="1">Shoot tissue taken approximately 20 cm above the soil surface</tissue>
    </source>
</reference>
<dbReference type="EMBL" id="GBRH01256601">
    <property type="protein sequence ID" value="JAD41294.1"/>
    <property type="molecule type" value="Transcribed_RNA"/>
</dbReference>
<sequence>MFNCWLLANVITKEHIHWVMSKVVQRKEKNKYIAVPRHKSFKRKKDL</sequence>
<dbReference type="AlphaFoldDB" id="A0A0A8ZPD3"/>
<accession>A0A0A8ZPD3</accession>
<evidence type="ECO:0000313" key="1">
    <source>
        <dbReference type="EMBL" id="JAD41294.1"/>
    </source>
</evidence>
<protein>
    <submittedName>
        <fullName evidence="1">Uncharacterized protein</fullName>
    </submittedName>
</protein>
<name>A0A0A8ZPD3_ARUDO</name>
<reference evidence="1" key="2">
    <citation type="journal article" date="2015" name="Data Brief">
        <title>Shoot transcriptome of the giant reed, Arundo donax.</title>
        <authorList>
            <person name="Barrero R.A."/>
            <person name="Guerrero F.D."/>
            <person name="Moolhuijzen P."/>
            <person name="Goolsby J.A."/>
            <person name="Tidwell J."/>
            <person name="Bellgard S.E."/>
            <person name="Bellgard M.I."/>
        </authorList>
    </citation>
    <scope>NUCLEOTIDE SEQUENCE</scope>
    <source>
        <tissue evidence="1">Shoot tissue taken approximately 20 cm above the soil surface</tissue>
    </source>
</reference>